<evidence type="ECO:0000313" key="1">
    <source>
        <dbReference type="EMBL" id="PNC16853.1"/>
    </source>
</evidence>
<accession>A0A2N8HAG2</accession>
<reference evidence="1 2" key="1">
    <citation type="journal article" date="2017" name="BMC Genomics">
        <title>Genome sequencing of 39 Akkermansia muciniphila isolates reveals its population structure, genomic and functional diverisity, and global distribution in mammalian gut microbiotas.</title>
        <authorList>
            <person name="Guo X."/>
            <person name="Li S."/>
            <person name="Zhang J."/>
            <person name="Wu F."/>
            <person name="Li X."/>
            <person name="Wu D."/>
            <person name="Zhang M."/>
            <person name="Ou Z."/>
            <person name="Jie Z."/>
            <person name="Yan Q."/>
            <person name="Li P."/>
            <person name="Yi J."/>
            <person name="Peng Y."/>
        </authorList>
    </citation>
    <scope>NUCLEOTIDE SEQUENCE [LARGE SCALE GENOMIC DNA]</scope>
    <source>
        <strain evidence="1 2">GP24</strain>
    </source>
</reference>
<sequence>MNQKMNTIKLNGIDGSVFKTLKKGLLERGVDLTKHYSVPEAVALYSLVTKCCVSGILDYANSLNLSEGTVLSLQDIARMAFNQNGSDVFCQAAGLHHLIGKGKNVYGRIEIPNGKNGERESDDDGGFCDTLIHQLNGHGKVTNFEVSNQFKLDIQVDSNTDLELKNIETGGDINIYIRTAALVCAGADESGDIKEKDAIRTTMSNRVLISISTCAKAYFGVCAGIIEINQISTCRFFKLHAIKFDKIIFQQSTCDHTYIYVPENTTFKLTNKVEDCRVDCDVSLIDENSSREIEIKQVSTGIVHIKSEKIIFEKCR</sequence>
<dbReference type="RefSeq" id="WP_102714847.1">
    <property type="nucleotide sequence ID" value="NZ_PJKA01000013.1"/>
</dbReference>
<name>A0A2N8HAG2_9BACT</name>
<protein>
    <submittedName>
        <fullName evidence="1">Uncharacterized protein</fullName>
    </submittedName>
</protein>
<comment type="caution">
    <text evidence="1">The sequence shown here is derived from an EMBL/GenBank/DDBJ whole genome shotgun (WGS) entry which is preliminary data.</text>
</comment>
<dbReference type="Proteomes" id="UP000236000">
    <property type="component" value="Unassembled WGS sequence"/>
</dbReference>
<dbReference type="AlphaFoldDB" id="A0A2N8HAG2"/>
<gene>
    <name evidence="1" type="ORF">CXU22_09345</name>
</gene>
<dbReference type="EMBL" id="PJKA01000013">
    <property type="protein sequence ID" value="PNC16853.1"/>
    <property type="molecule type" value="Genomic_DNA"/>
</dbReference>
<evidence type="ECO:0000313" key="2">
    <source>
        <dbReference type="Proteomes" id="UP000236000"/>
    </source>
</evidence>
<proteinExistence type="predicted"/>
<organism evidence="1 2">
    <name type="scientific">Akkermansia muciniphila</name>
    <dbReference type="NCBI Taxonomy" id="239935"/>
    <lineage>
        <taxon>Bacteria</taxon>
        <taxon>Pseudomonadati</taxon>
        <taxon>Verrucomicrobiota</taxon>
        <taxon>Verrucomicrobiia</taxon>
        <taxon>Verrucomicrobiales</taxon>
        <taxon>Akkermansiaceae</taxon>
        <taxon>Akkermansia</taxon>
    </lineage>
</organism>